<sequence length="192" mass="22335">MLKYNACAHAQPLLRPFVPLDRKDHDPVFPVSPCCTRSVQYKVAEPRSYISALPDRDCCEDCPLFTDPDTLVHIQADTFRADIYLDRLCDLTITNTRKLFKLIHLWDFDNRQAIDRLTAYLEQAIQESEDAWKLASREFTDGWRKVSNPKSRHPAVVETLKNNNRLTRKVKAAKARHERWVKIKALWADTAL</sequence>
<accession>A0A8S5R5I1</accession>
<name>A0A8S5R5I1_9CAUD</name>
<proteinExistence type="predicted"/>
<protein>
    <submittedName>
        <fullName evidence="1">Uncharacterized protein</fullName>
    </submittedName>
</protein>
<reference evidence="1" key="1">
    <citation type="journal article" date="2021" name="Proc. Natl. Acad. Sci. U.S.A.">
        <title>A Catalog of Tens of Thousands of Viruses from Human Metagenomes Reveals Hidden Associations with Chronic Diseases.</title>
        <authorList>
            <person name="Tisza M.J."/>
            <person name="Buck C.B."/>
        </authorList>
    </citation>
    <scope>NUCLEOTIDE SEQUENCE</scope>
    <source>
        <strain evidence="1">CtQ6D10</strain>
    </source>
</reference>
<organism evidence="1">
    <name type="scientific">Myoviridae sp. ctQ6D10</name>
    <dbReference type="NCBI Taxonomy" id="2827288"/>
    <lineage>
        <taxon>Viruses</taxon>
        <taxon>Duplodnaviria</taxon>
        <taxon>Heunggongvirae</taxon>
        <taxon>Uroviricota</taxon>
        <taxon>Caudoviricetes</taxon>
    </lineage>
</organism>
<evidence type="ECO:0000313" key="1">
    <source>
        <dbReference type="EMBL" id="DAE26371.1"/>
    </source>
</evidence>
<dbReference type="EMBL" id="BK015816">
    <property type="protein sequence ID" value="DAE26371.1"/>
    <property type="molecule type" value="Genomic_DNA"/>
</dbReference>